<evidence type="ECO:0000259" key="2">
    <source>
        <dbReference type="Pfam" id="PF02771"/>
    </source>
</evidence>
<dbReference type="SUPFAM" id="SSF47203">
    <property type="entry name" value="Acyl-CoA dehydrogenase C-terminal domain-like"/>
    <property type="match status" value="1"/>
</dbReference>
<comment type="caution">
    <text evidence="4">The sequence shown here is derived from an EMBL/GenBank/DDBJ whole genome shotgun (WGS) entry which is preliminary data.</text>
</comment>
<protein>
    <submittedName>
        <fullName evidence="4">Acyl-CoA dehydrogenase family protein</fullName>
    </submittedName>
</protein>
<accession>A0A939RW03</accession>
<evidence type="ECO:0000256" key="1">
    <source>
        <dbReference type="ARBA" id="ARBA00023002"/>
    </source>
</evidence>
<feature type="domain" description="Acyl-CoA dehydrogenase/oxidase N-terminal" evidence="2">
    <location>
        <begin position="25"/>
        <end position="127"/>
    </location>
</feature>
<dbReference type="InterPro" id="IPR036250">
    <property type="entry name" value="AcylCo_DH-like_C"/>
</dbReference>
<dbReference type="GO" id="GO:0008470">
    <property type="term" value="F:3-methylbutanoyl-CoA dehydrogenase activity"/>
    <property type="evidence" value="ECO:0007669"/>
    <property type="project" value="TreeGrafter"/>
</dbReference>
<dbReference type="Pfam" id="PF08028">
    <property type="entry name" value="Acyl-CoA_dh_2"/>
    <property type="match status" value="1"/>
</dbReference>
<dbReference type="InterPro" id="IPR037069">
    <property type="entry name" value="AcylCoA_DH/ox_N_sf"/>
</dbReference>
<evidence type="ECO:0000313" key="5">
    <source>
        <dbReference type="Proteomes" id="UP000664209"/>
    </source>
</evidence>
<feature type="domain" description="Acyl-CoA dehydrogenase C-terminal" evidence="3">
    <location>
        <begin position="248"/>
        <end position="383"/>
    </location>
</feature>
<evidence type="ECO:0000313" key="4">
    <source>
        <dbReference type="EMBL" id="MBO1752935.1"/>
    </source>
</evidence>
<evidence type="ECO:0000259" key="3">
    <source>
        <dbReference type="Pfam" id="PF08028"/>
    </source>
</evidence>
<dbReference type="InterPro" id="IPR046373">
    <property type="entry name" value="Acyl-CoA_Oxase/DH_mid-dom_sf"/>
</dbReference>
<dbReference type="InterPro" id="IPR013786">
    <property type="entry name" value="AcylCoA_DH/ox_N"/>
</dbReference>
<dbReference type="PANTHER" id="PTHR43884:SF12">
    <property type="entry name" value="ISOVALERYL-COA DEHYDROGENASE, MITOCHONDRIAL-RELATED"/>
    <property type="match status" value="1"/>
</dbReference>
<dbReference type="Pfam" id="PF02771">
    <property type="entry name" value="Acyl-CoA_dh_N"/>
    <property type="match status" value="1"/>
</dbReference>
<keyword evidence="1" id="KW-0560">Oxidoreductase</keyword>
<keyword evidence="5" id="KW-1185">Reference proteome</keyword>
<dbReference type="Gene3D" id="1.20.140.10">
    <property type="entry name" value="Butyryl-CoA Dehydrogenase, subunit A, domain 3"/>
    <property type="match status" value="1"/>
</dbReference>
<dbReference type="InterPro" id="IPR013107">
    <property type="entry name" value="Acyl-CoA_DH_C"/>
</dbReference>
<dbReference type="PANTHER" id="PTHR43884">
    <property type="entry name" value="ACYL-COA DEHYDROGENASE"/>
    <property type="match status" value="1"/>
</dbReference>
<sequence>MTEHAVVERSPWHGAADATELDHWRAVAQAAAEHLGADAWERDRANEQPFAELEHLRGTGLVNLLVPAEHGGAGAHWQTAFEAVRILARTDGSIAQLLAYHYINQATIVFYAEPADQGPWWRRSAEGQWVWGDSVNPVDPTLELTPDGDGYRLNGLKRFSTGSSVGDVIIINATVRGGDQDGAVLAFVVEREREGLELLDDWDFLGQRLSASGSVRYHDVRVDPADVLGEIEDEDAFSTLVTPAIQLAFGNFYLGVAQGALARGRELVLARPRSWFLSAAPTYAEDHLVQRTVGELVARTAAVEALADVLNAEFDAVLGLGGQVTAEQRAALAIKVAGLKVVSTEVGVDVANRIYEVTGSSSARSGVGLDLFWRNVRTHSLHDPVDYKKLEVGAHFLLGQVQPISLYT</sequence>
<dbReference type="EMBL" id="JAGEMK010000008">
    <property type="protein sequence ID" value="MBO1752935.1"/>
    <property type="molecule type" value="Genomic_DNA"/>
</dbReference>
<organism evidence="4 5">
    <name type="scientific">Actinotalea soli</name>
    <dbReference type="NCBI Taxonomy" id="2819234"/>
    <lineage>
        <taxon>Bacteria</taxon>
        <taxon>Bacillati</taxon>
        <taxon>Actinomycetota</taxon>
        <taxon>Actinomycetes</taxon>
        <taxon>Micrococcales</taxon>
        <taxon>Cellulomonadaceae</taxon>
        <taxon>Actinotalea</taxon>
    </lineage>
</organism>
<dbReference type="RefSeq" id="WP_208056615.1">
    <property type="nucleotide sequence ID" value="NZ_JAGEMK010000008.1"/>
</dbReference>
<dbReference type="Gene3D" id="1.10.540.10">
    <property type="entry name" value="Acyl-CoA dehydrogenase/oxidase, N-terminal domain"/>
    <property type="match status" value="1"/>
</dbReference>
<reference evidence="4" key="1">
    <citation type="submission" date="2021-03" db="EMBL/GenBank/DDBJ databases">
        <title>Actinotalea soli sp. nov., isolated from soil.</title>
        <authorList>
            <person name="Ping W."/>
            <person name="Zhang J."/>
        </authorList>
    </citation>
    <scope>NUCLEOTIDE SEQUENCE</scope>
    <source>
        <strain evidence="4">BY-33</strain>
    </source>
</reference>
<proteinExistence type="predicted"/>
<dbReference type="PIRSF" id="PIRSF016578">
    <property type="entry name" value="HsaA"/>
    <property type="match status" value="1"/>
</dbReference>
<dbReference type="AlphaFoldDB" id="A0A939RW03"/>
<gene>
    <name evidence="4" type="ORF">J4G33_14070</name>
</gene>
<dbReference type="Gene3D" id="2.40.110.10">
    <property type="entry name" value="Butyryl-CoA Dehydrogenase, subunit A, domain 2"/>
    <property type="match status" value="1"/>
</dbReference>
<dbReference type="GO" id="GO:0050660">
    <property type="term" value="F:flavin adenine dinucleotide binding"/>
    <property type="evidence" value="ECO:0007669"/>
    <property type="project" value="InterPro"/>
</dbReference>
<name>A0A939RW03_9CELL</name>
<dbReference type="InterPro" id="IPR009100">
    <property type="entry name" value="AcylCoA_DH/oxidase_NM_dom_sf"/>
</dbReference>
<dbReference type="Proteomes" id="UP000664209">
    <property type="component" value="Unassembled WGS sequence"/>
</dbReference>
<dbReference type="SUPFAM" id="SSF56645">
    <property type="entry name" value="Acyl-CoA dehydrogenase NM domain-like"/>
    <property type="match status" value="1"/>
</dbReference>
<dbReference type="GO" id="GO:0006552">
    <property type="term" value="P:L-leucine catabolic process"/>
    <property type="evidence" value="ECO:0007669"/>
    <property type="project" value="TreeGrafter"/>
</dbReference>